<dbReference type="EMBL" id="OIVN01000912">
    <property type="protein sequence ID" value="SPC87303.1"/>
    <property type="molecule type" value="Genomic_DNA"/>
</dbReference>
<keyword evidence="1" id="KW-0812">Transmembrane</keyword>
<keyword evidence="1" id="KW-0472">Membrane</keyword>
<evidence type="ECO:0008006" key="3">
    <source>
        <dbReference type="Google" id="ProtNLM"/>
    </source>
</evidence>
<sequence length="194" mass="21738">MANHNIVVDAWIREAEEGLRLVEDLENRIKNNRNPEQFSLRSTAGSKLLELGVKLDRLESLLHNPHSKPILTDEDLKFRWKMLSDIQLRAREVALSIYAYPSPNISGGLPAADAKETSRAVNSCQDQMKASSSKDGLELLETLVVDDTTQSHPKIKQFGSYIPMSLLWKACWAILVLMGVAALMFIFVVIHAVL</sequence>
<gene>
    <name evidence="2" type="ORF">FSB_LOCUS15185</name>
</gene>
<evidence type="ECO:0000313" key="2">
    <source>
        <dbReference type="EMBL" id="SPC87303.1"/>
    </source>
</evidence>
<protein>
    <recommendedName>
        <fullName evidence="3">Syntaxin 6 N-terminal domain-containing protein</fullName>
    </recommendedName>
</protein>
<evidence type="ECO:0000256" key="1">
    <source>
        <dbReference type="SAM" id="Phobius"/>
    </source>
</evidence>
<feature type="transmembrane region" description="Helical" evidence="1">
    <location>
        <begin position="166"/>
        <end position="193"/>
    </location>
</feature>
<dbReference type="AlphaFoldDB" id="A0A2N9FJF1"/>
<organism evidence="2">
    <name type="scientific">Fagus sylvatica</name>
    <name type="common">Beechnut</name>
    <dbReference type="NCBI Taxonomy" id="28930"/>
    <lineage>
        <taxon>Eukaryota</taxon>
        <taxon>Viridiplantae</taxon>
        <taxon>Streptophyta</taxon>
        <taxon>Embryophyta</taxon>
        <taxon>Tracheophyta</taxon>
        <taxon>Spermatophyta</taxon>
        <taxon>Magnoliopsida</taxon>
        <taxon>eudicotyledons</taxon>
        <taxon>Gunneridae</taxon>
        <taxon>Pentapetalae</taxon>
        <taxon>rosids</taxon>
        <taxon>fabids</taxon>
        <taxon>Fagales</taxon>
        <taxon>Fagaceae</taxon>
        <taxon>Fagus</taxon>
    </lineage>
</organism>
<accession>A0A2N9FJF1</accession>
<keyword evidence="1" id="KW-1133">Transmembrane helix</keyword>
<proteinExistence type="predicted"/>
<name>A0A2N9FJF1_FAGSY</name>
<reference evidence="2" key="1">
    <citation type="submission" date="2018-02" db="EMBL/GenBank/DDBJ databases">
        <authorList>
            <person name="Cohen D.B."/>
            <person name="Kent A.D."/>
        </authorList>
    </citation>
    <scope>NUCLEOTIDE SEQUENCE</scope>
</reference>